<reference evidence="2 3" key="1">
    <citation type="journal article" date="2019" name="Commun. Biol.">
        <title>The bagworm genome reveals a unique fibroin gene that provides high tensile strength.</title>
        <authorList>
            <person name="Kono N."/>
            <person name="Nakamura H."/>
            <person name="Ohtoshi R."/>
            <person name="Tomita M."/>
            <person name="Numata K."/>
            <person name="Arakawa K."/>
        </authorList>
    </citation>
    <scope>NUCLEOTIDE SEQUENCE [LARGE SCALE GENOMIC DNA]</scope>
</reference>
<dbReference type="Proteomes" id="UP000299102">
    <property type="component" value="Unassembled WGS sequence"/>
</dbReference>
<evidence type="ECO:0000313" key="3">
    <source>
        <dbReference type="Proteomes" id="UP000299102"/>
    </source>
</evidence>
<dbReference type="AlphaFoldDB" id="A0A4C1YUB5"/>
<evidence type="ECO:0000256" key="1">
    <source>
        <dbReference type="SAM" id="MobiDB-lite"/>
    </source>
</evidence>
<accession>A0A4C1YUB5</accession>
<feature type="region of interest" description="Disordered" evidence="1">
    <location>
        <begin position="1"/>
        <end position="70"/>
    </location>
</feature>
<protein>
    <submittedName>
        <fullName evidence="2">Uncharacterized protein</fullName>
    </submittedName>
</protein>
<organism evidence="2 3">
    <name type="scientific">Eumeta variegata</name>
    <name type="common">Bagworm moth</name>
    <name type="synonym">Eumeta japonica</name>
    <dbReference type="NCBI Taxonomy" id="151549"/>
    <lineage>
        <taxon>Eukaryota</taxon>
        <taxon>Metazoa</taxon>
        <taxon>Ecdysozoa</taxon>
        <taxon>Arthropoda</taxon>
        <taxon>Hexapoda</taxon>
        <taxon>Insecta</taxon>
        <taxon>Pterygota</taxon>
        <taxon>Neoptera</taxon>
        <taxon>Endopterygota</taxon>
        <taxon>Lepidoptera</taxon>
        <taxon>Glossata</taxon>
        <taxon>Ditrysia</taxon>
        <taxon>Tineoidea</taxon>
        <taxon>Psychidae</taxon>
        <taxon>Oiketicinae</taxon>
        <taxon>Eumeta</taxon>
    </lineage>
</organism>
<evidence type="ECO:0000313" key="2">
    <source>
        <dbReference type="EMBL" id="GBP78239.1"/>
    </source>
</evidence>
<gene>
    <name evidence="2" type="ORF">EVAR_55800_1</name>
</gene>
<keyword evidence="3" id="KW-1185">Reference proteome</keyword>
<comment type="caution">
    <text evidence="2">The sequence shown here is derived from an EMBL/GenBank/DDBJ whole genome shotgun (WGS) entry which is preliminary data.</text>
</comment>
<feature type="compositionally biased region" description="Basic residues" evidence="1">
    <location>
        <begin position="1"/>
        <end position="26"/>
    </location>
</feature>
<proteinExistence type="predicted"/>
<feature type="compositionally biased region" description="Basic residues" evidence="1">
    <location>
        <begin position="58"/>
        <end position="70"/>
    </location>
</feature>
<sequence length="70" mass="8005">MCRPRHYSANKGRGHNKQHRGCKSSTHRWLSSLIPKAPNSYRPTTCSCRVGDDSRQHPPTHHSPRSKLSM</sequence>
<name>A0A4C1YUB5_EUMVA</name>
<dbReference type="EMBL" id="BGZK01001362">
    <property type="protein sequence ID" value="GBP78239.1"/>
    <property type="molecule type" value="Genomic_DNA"/>
</dbReference>